<sequence length="117" mass="13480">MSQKDQKNASAEKHNELPKTSFVDAIITLDEFNKRKRKYHVFRTNPHNTPVIYPDYIRFDIDLLQQYLSGINNTVNSNVDIHFGIDDLNRLTLILVPASIPPSDNNCYDQGEVHPIN</sequence>
<gene>
    <name evidence="1" type="ORF">GCM10023092_15170</name>
</gene>
<name>A0ABP8MRS7_9BACT</name>
<evidence type="ECO:0000313" key="2">
    <source>
        <dbReference type="Proteomes" id="UP001501410"/>
    </source>
</evidence>
<protein>
    <submittedName>
        <fullName evidence="1">Uncharacterized protein</fullName>
    </submittedName>
</protein>
<reference evidence="2" key="1">
    <citation type="journal article" date="2019" name="Int. J. Syst. Evol. Microbiol.">
        <title>The Global Catalogue of Microorganisms (GCM) 10K type strain sequencing project: providing services to taxonomists for standard genome sequencing and annotation.</title>
        <authorList>
            <consortium name="The Broad Institute Genomics Platform"/>
            <consortium name="The Broad Institute Genome Sequencing Center for Infectious Disease"/>
            <person name="Wu L."/>
            <person name="Ma J."/>
        </authorList>
    </citation>
    <scope>NUCLEOTIDE SEQUENCE [LARGE SCALE GENOMIC DNA]</scope>
    <source>
        <strain evidence="2">JCM 31921</strain>
    </source>
</reference>
<dbReference type="EMBL" id="BAABEZ010000022">
    <property type="protein sequence ID" value="GAA4453966.1"/>
    <property type="molecule type" value="Genomic_DNA"/>
</dbReference>
<dbReference type="Proteomes" id="UP001501410">
    <property type="component" value="Unassembled WGS sequence"/>
</dbReference>
<organism evidence="1 2">
    <name type="scientific">Rurimicrobium arvi</name>
    <dbReference type="NCBI Taxonomy" id="2049916"/>
    <lineage>
        <taxon>Bacteria</taxon>
        <taxon>Pseudomonadati</taxon>
        <taxon>Bacteroidota</taxon>
        <taxon>Chitinophagia</taxon>
        <taxon>Chitinophagales</taxon>
        <taxon>Chitinophagaceae</taxon>
        <taxon>Rurimicrobium</taxon>
    </lineage>
</organism>
<dbReference type="RefSeq" id="WP_344824857.1">
    <property type="nucleotide sequence ID" value="NZ_BAABEZ010000022.1"/>
</dbReference>
<accession>A0ABP8MRS7</accession>
<evidence type="ECO:0000313" key="1">
    <source>
        <dbReference type="EMBL" id="GAA4453966.1"/>
    </source>
</evidence>
<keyword evidence="2" id="KW-1185">Reference proteome</keyword>
<comment type="caution">
    <text evidence="1">The sequence shown here is derived from an EMBL/GenBank/DDBJ whole genome shotgun (WGS) entry which is preliminary data.</text>
</comment>
<proteinExistence type="predicted"/>